<dbReference type="WBParaSite" id="Hba_03257">
    <property type="protein sequence ID" value="Hba_03257"/>
    <property type="gene ID" value="Hba_03257"/>
</dbReference>
<sequence>MQKQILLFNDIPISACFFCHKQFHLYSLHKISELLSISILFVLIM</sequence>
<proteinExistence type="predicted"/>
<organism evidence="1 2">
    <name type="scientific">Heterorhabditis bacteriophora</name>
    <name type="common">Entomopathogenic nematode worm</name>
    <dbReference type="NCBI Taxonomy" id="37862"/>
    <lineage>
        <taxon>Eukaryota</taxon>
        <taxon>Metazoa</taxon>
        <taxon>Ecdysozoa</taxon>
        <taxon>Nematoda</taxon>
        <taxon>Chromadorea</taxon>
        <taxon>Rhabditida</taxon>
        <taxon>Rhabditina</taxon>
        <taxon>Rhabditomorpha</taxon>
        <taxon>Strongyloidea</taxon>
        <taxon>Heterorhabditidae</taxon>
        <taxon>Heterorhabditis</taxon>
    </lineage>
</organism>
<name>A0A1I7WEC2_HETBA</name>
<evidence type="ECO:0000313" key="2">
    <source>
        <dbReference type="WBParaSite" id="Hba_03257"/>
    </source>
</evidence>
<reference evidence="2" key="1">
    <citation type="submission" date="2016-11" db="UniProtKB">
        <authorList>
            <consortium name="WormBaseParasite"/>
        </authorList>
    </citation>
    <scope>IDENTIFICATION</scope>
</reference>
<protein>
    <submittedName>
        <fullName evidence="2">Uncharacterized protein</fullName>
    </submittedName>
</protein>
<evidence type="ECO:0000313" key="1">
    <source>
        <dbReference type="Proteomes" id="UP000095283"/>
    </source>
</evidence>
<dbReference type="AlphaFoldDB" id="A0A1I7WEC2"/>
<accession>A0A1I7WEC2</accession>
<dbReference type="Proteomes" id="UP000095283">
    <property type="component" value="Unplaced"/>
</dbReference>
<keyword evidence="1" id="KW-1185">Reference proteome</keyword>